<evidence type="ECO:0000313" key="3">
    <source>
        <dbReference type="Proteomes" id="UP000289152"/>
    </source>
</evidence>
<dbReference type="EMBL" id="SDIL01000071">
    <property type="protein sequence ID" value="RXK37337.1"/>
    <property type="molecule type" value="Genomic_DNA"/>
</dbReference>
<comment type="caution">
    <text evidence="2">The sequence shown here is derived from an EMBL/GenBank/DDBJ whole genome shotgun (WGS) entry which is preliminary data.</text>
</comment>
<reference evidence="2 3" key="1">
    <citation type="submission" date="2016-06" db="EMBL/GenBank/DDBJ databases">
        <title>Evolution of pathogenesis and genome organization in the Tremellales.</title>
        <authorList>
            <person name="Cuomo C."/>
            <person name="Litvintseva A."/>
            <person name="Heitman J."/>
            <person name="Chen Y."/>
            <person name="Sun S."/>
            <person name="Springer D."/>
            <person name="Dromer F."/>
            <person name="Young S."/>
            <person name="Zeng Q."/>
            <person name="Chapman S."/>
            <person name="Gujja S."/>
            <person name="Saif S."/>
            <person name="Birren B."/>
        </authorList>
    </citation>
    <scope>NUCLEOTIDE SEQUENCE [LARGE SCALE GENOMIC DNA]</scope>
    <source>
        <strain evidence="2 3">ATCC 28783</strain>
    </source>
</reference>
<protein>
    <recommendedName>
        <fullName evidence="1">Gfo/Idh/MocA-like oxidoreductase N-terminal domain-containing protein</fullName>
    </recommendedName>
</protein>
<dbReference type="Gene3D" id="3.40.50.720">
    <property type="entry name" value="NAD(P)-binding Rossmann-like Domain"/>
    <property type="match status" value="1"/>
</dbReference>
<proteinExistence type="predicted"/>
<dbReference type="OrthoDB" id="10250282at2759"/>
<dbReference type="VEuPathDB" id="FungiDB:TREMEDRAFT_67519"/>
<dbReference type="InterPro" id="IPR052515">
    <property type="entry name" value="Gfo/Idh/MocA_Oxidoreductase"/>
</dbReference>
<organism evidence="2 3">
    <name type="scientific">Tremella mesenterica</name>
    <name type="common">Jelly fungus</name>
    <dbReference type="NCBI Taxonomy" id="5217"/>
    <lineage>
        <taxon>Eukaryota</taxon>
        <taxon>Fungi</taxon>
        <taxon>Dikarya</taxon>
        <taxon>Basidiomycota</taxon>
        <taxon>Agaricomycotina</taxon>
        <taxon>Tremellomycetes</taxon>
        <taxon>Tremellales</taxon>
        <taxon>Tremellaceae</taxon>
        <taxon>Tremella</taxon>
    </lineage>
</organism>
<feature type="domain" description="Gfo/Idh/MocA-like oxidoreductase N-terminal" evidence="1">
    <location>
        <begin position="7"/>
        <end position="156"/>
    </location>
</feature>
<name>A0A4V1M3M0_TREME</name>
<dbReference type="PANTHER" id="PTHR43249">
    <property type="entry name" value="UDP-N-ACETYL-2-AMINO-2-DEOXY-D-GLUCURONATE OXIDASE"/>
    <property type="match status" value="1"/>
</dbReference>
<sequence length="254" mass="28016">MSPSTPFNVIYIGAGTINFGGPVQPWNHSIRIEKKLGSRLNVVGIVDIYPQAAHKVIAKKREEKVGGYEETLVFESIQDAGIVLQGDKVPHLAVIGTHPWTRGSTKPGSDAEIQLVAAWPKIGMHIEKPLSSSSVEEVMKVVQKLEEAGTVTSVGYMLSGKRDEEDHRRKQPYYHGDRCEVFDGIEIPIGEDDCYLNELSALIDVIDGIASRDVIQSPYEDAVKSYKLTWDIRLQGEATERARGIIHPPLDASS</sequence>
<keyword evidence="3" id="KW-1185">Reference proteome</keyword>
<dbReference type="Proteomes" id="UP000289152">
    <property type="component" value="Unassembled WGS sequence"/>
</dbReference>
<dbReference type="InterPro" id="IPR000683">
    <property type="entry name" value="Gfo/Idh/MocA-like_OxRdtase_N"/>
</dbReference>
<dbReference type="InParanoid" id="A0A4V1M3M0"/>
<accession>A0A4V1M3M0</accession>
<gene>
    <name evidence="2" type="ORF">M231_05403</name>
</gene>
<dbReference type="PANTHER" id="PTHR43249:SF1">
    <property type="entry name" value="D-GLUCOSIDE 3-DEHYDROGENASE"/>
    <property type="match status" value="1"/>
</dbReference>
<dbReference type="Pfam" id="PF01408">
    <property type="entry name" value="GFO_IDH_MocA"/>
    <property type="match status" value="1"/>
</dbReference>
<dbReference type="STRING" id="5217.A0A4V1M3M0"/>
<dbReference type="AlphaFoldDB" id="A0A4V1M3M0"/>
<dbReference type="GO" id="GO:0000166">
    <property type="term" value="F:nucleotide binding"/>
    <property type="evidence" value="ECO:0007669"/>
    <property type="project" value="InterPro"/>
</dbReference>
<evidence type="ECO:0000313" key="2">
    <source>
        <dbReference type="EMBL" id="RXK37337.1"/>
    </source>
</evidence>
<evidence type="ECO:0000259" key="1">
    <source>
        <dbReference type="Pfam" id="PF01408"/>
    </source>
</evidence>